<keyword evidence="3" id="KW-1185">Reference proteome</keyword>
<reference evidence="2" key="1">
    <citation type="submission" date="2021-06" db="EMBL/GenBank/DDBJ databases">
        <title>Comparative genomics, transcriptomics and evolutionary studies reveal genomic signatures of adaptation to plant cell wall in hemibiotrophic fungi.</title>
        <authorList>
            <consortium name="DOE Joint Genome Institute"/>
            <person name="Baroncelli R."/>
            <person name="Diaz J.F."/>
            <person name="Benocci T."/>
            <person name="Peng M."/>
            <person name="Battaglia E."/>
            <person name="Haridas S."/>
            <person name="Andreopoulos W."/>
            <person name="Labutti K."/>
            <person name="Pangilinan J."/>
            <person name="Floch G.L."/>
            <person name="Makela M.R."/>
            <person name="Henrissat B."/>
            <person name="Grigoriev I.V."/>
            <person name="Crouch J.A."/>
            <person name="De Vries R.P."/>
            <person name="Sukno S.A."/>
            <person name="Thon M.R."/>
        </authorList>
    </citation>
    <scope>NUCLEOTIDE SEQUENCE</scope>
    <source>
        <strain evidence="2">MAFF235873</strain>
    </source>
</reference>
<sequence>MLDPGETQLLSHLSRTPPLLFLYAFASHHSSLEMFWTEMTLRGPSGVRRRGVDTLGRPGRWTCLMLSCSSWCGPPIYAGRRRRHVFQPNYIDARQEKDEKRNEKKRKGSTYTAPVRTVSGIPVSHSDLNHWQTDIFVPNHAMVERMLMPRIDSTISSTDNASMTHHRSASRHQTSFVAHGVGYRCRFLNSNPCKKKKKRKKPFRKHLTT</sequence>
<feature type="region of interest" description="Disordered" evidence="1">
    <location>
        <begin position="89"/>
        <end position="110"/>
    </location>
</feature>
<evidence type="ECO:0000313" key="2">
    <source>
        <dbReference type="EMBL" id="KAK2033133.1"/>
    </source>
</evidence>
<accession>A0AAD9M8V5</accession>
<comment type="caution">
    <text evidence="2">The sequence shown here is derived from an EMBL/GenBank/DDBJ whole genome shotgun (WGS) entry which is preliminary data.</text>
</comment>
<protein>
    <submittedName>
        <fullName evidence="2">Uncharacterized protein</fullName>
    </submittedName>
</protein>
<gene>
    <name evidence="2" type="ORF">LX32DRAFT_116565</name>
</gene>
<dbReference type="Proteomes" id="UP001232148">
    <property type="component" value="Unassembled WGS sequence"/>
</dbReference>
<organism evidence="2 3">
    <name type="scientific">Colletotrichum zoysiae</name>
    <dbReference type="NCBI Taxonomy" id="1216348"/>
    <lineage>
        <taxon>Eukaryota</taxon>
        <taxon>Fungi</taxon>
        <taxon>Dikarya</taxon>
        <taxon>Ascomycota</taxon>
        <taxon>Pezizomycotina</taxon>
        <taxon>Sordariomycetes</taxon>
        <taxon>Hypocreomycetidae</taxon>
        <taxon>Glomerellales</taxon>
        <taxon>Glomerellaceae</taxon>
        <taxon>Colletotrichum</taxon>
        <taxon>Colletotrichum graminicola species complex</taxon>
    </lineage>
</organism>
<dbReference type="AlphaFoldDB" id="A0AAD9M8V5"/>
<feature type="compositionally biased region" description="Basic and acidic residues" evidence="1">
    <location>
        <begin position="93"/>
        <end position="102"/>
    </location>
</feature>
<proteinExistence type="predicted"/>
<evidence type="ECO:0000313" key="3">
    <source>
        <dbReference type="Proteomes" id="UP001232148"/>
    </source>
</evidence>
<dbReference type="EMBL" id="MU842824">
    <property type="protein sequence ID" value="KAK2033133.1"/>
    <property type="molecule type" value="Genomic_DNA"/>
</dbReference>
<evidence type="ECO:0000256" key="1">
    <source>
        <dbReference type="SAM" id="MobiDB-lite"/>
    </source>
</evidence>
<name>A0AAD9M8V5_9PEZI</name>